<protein>
    <submittedName>
        <fullName evidence="1">Uncharacterized protein</fullName>
    </submittedName>
</protein>
<proteinExistence type="predicted"/>
<sequence length="69" mass="7743">MWERDSSVLISLQKGKGHGNLQRLWAKGGVFGVQKHILLGPGKLVCSTFNSDGHQKMQIGRHRLQARLH</sequence>
<evidence type="ECO:0000313" key="1">
    <source>
        <dbReference type="EMBL" id="KAK8518937.1"/>
    </source>
</evidence>
<name>A0ABR2CHU5_9ROSI</name>
<evidence type="ECO:0000313" key="2">
    <source>
        <dbReference type="Proteomes" id="UP001472677"/>
    </source>
</evidence>
<dbReference type="Proteomes" id="UP001472677">
    <property type="component" value="Unassembled WGS sequence"/>
</dbReference>
<comment type="caution">
    <text evidence="1">The sequence shown here is derived from an EMBL/GenBank/DDBJ whole genome shotgun (WGS) entry which is preliminary data.</text>
</comment>
<reference evidence="1 2" key="1">
    <citation type="journal article" date="2024" name="G3 (Bethesda)">
        <title>Genome assembly of Hibiscus sabdariffa L. provides insights into metabolisms of medicinal natural products.</title>
        <authorList>
            <person name="Kim T."/>
        </authorList>
    </citation>
    <scope>NUCLEOTIDE SEQUENCE [LARGE SCALE GENOMIC DNA]</scope>
    <source>
        <strain evidence="1">TK-2024</strain>
        <tissue evidence="1">Old leaves</tissue>
    </source>
</reference>
<organism evidence="1 2">
    <name type="scientific">Hibiscus sabdariffa</name>
    <name type="common">roselle</name>
    <dbReference type="NCBI Taxonomy" id="183260"/>
    <lineage>
        <taxon>Eukaryota</taxon>
        <taxon>Viridiplantae</taxon>
        <taxon>Streptophyta</taxon>
        <taxon>Embryophyta</taxon>
        <taxon>Tracheophyta</taxon>
        <taxon>Spermatophyta</taxon>
        <taxon>Magnoliopsida</taxon>
        <taxon>eudicotyledons</taxon>
        <taxon>Gunneridae</taxon>
        <taxon>Pentapetalae</taxon>
        <taxon>rosids</taxon>
        <taxon>malvids</taxon>
        <taxon>Malvales</taxon>
        <taxon>Malvaceae</taxon>
        <taxon>Malvoideae</taxon>
        <taxon>Hibiscus</taxon>
    </lineage>
</organism>
<gene>
    <name evidence="1" type="ORF">V6N12_012172</name>
</gene>
<dbReference type="EMBL" id="JBBPBM010000052">
    <property type="protein sequence ID" value="KAK8518937.1"/>
    <property type="molecule type" value="Genomic_DNA"/>
</dbReference>
<accession>A0ABR2CHU5</accession>
<keyword evidence="2" id="KW-1185">Reference proteome</keyword>